<keyword evidence="2" id="KW-1133">Transmembrane helix</keyword>
<gene>
    <name evidence="3" type="ORF">Gocc_1870</name>
</gene>
<feature type="transmembrane region" description="Helical" evidence="2">
    <location>
        <begin position="6"/>
        <end position="25"/>
    </location>
</feature>
<keyword evidence="2" id="KW-0812">Transmembrane</keyword>
<protein>
    <submittedName>
        <fullName evidence="3">Putative conserved protein (DUF2304)</fullName>
    </submittedName>
</protein>
<evidence type="ECO:0000313" key="3">
    <source>
        <dbReference type="EMBL" id="RDI74294.1"/>
    </source>
</evidence>
<evidence type="ECO:0000256" key="1">
    <source>
        <dbReference type="SAM" id="MobiDB-lite"/>
    </source>
</evidence>
<reference evidence="3 4" key="1">
    <citation type="submission" date="2018-07" db="EMBL/GenBank/DDBJ databases">
        <title>High-quality-draft genome sequence of Gaiella occulta.</title>
        <authorList>
            <person name="Severino R."/>
            <person name="Froufe H.J.C."/>
            <person name="Rainey F.A."/>
            <person name="Barroso C."/>
            <person name="Albuquerque L."/>
            <person name="Lobo-Da-Cunha A."/>
            <person name="Da Costa M.S."/>
            <person name="Egas C."/>
        </authorList>
    </citation>
    <scope>NUCLEOTIDE SEQUENCE [LARGE SCALE GENOMIC DNA]</scope>
    <source>
        <strain evidence="3 4">F2-233</strain>
    </source>
</reference>
<comment type="caution">
    <text evidence="3">The sequence shown here is derived from an EMBL/GenBank/DDBJ whole genome shotgun (WGS) entry which is preliminary data.</text>
</comment>
<dbReference type="Proteomes" id="UP000254134">
    <property type="component" value="Unassembled WGS sequence"/>
</dbReference>
<dbReference type="EMBL" id="QQZY01000004">
    <property type="protein sequence ID" value="RDI74294.1"/>
    <property type="molecule type" value="Genomic_DNA"/>
</dbReference>
<dbReference type="Pfam" id="PF10066">
    <property type="entry name" value="DUF2304"/>
    <property type="match status" value="1"/>
</dbReference>
<feature type="region of interest" description="Disordered" evidence="1">
    <location>
        <begin position="114"/>
        <end position="135"/>
    </location>
</feature>
<accession>A0A7M2YWN0</accession>
<proteinExistence type="predicted"/>
<feature type="transmembrane region" description="Helical" evidence="2">
    <location>
        <begin position="58"/>
        <end position="87"/>
    </location>
</feature>
<organism evidence="3 4">
    <name type="scientific">Gaiella occulta</name>
    <dbReference type="NCBI Taxonomy" id="1002870"/>
    <lineage>
        <taxon>Bacteria</taxon>
        <taxon>Bacillati</taxon>
        <taxon>Actinomycetota</taxon>
        <taxon>Thermoleophilia</taxon>
        <taxon>Gaiellales</taxon>
        <taxon>Gaiellaceae</taxon>
        <taxon>Gaiella</taxon>
    </lineage>
</organism>
<reference evidence="4" key="2">
    <citation type="journal article" date="2019" name="MicrobiologyOpen">
        <title>High-quality draft genome sequence of Gaiella occulta isolated from a 150 meter deep mineral water borehole and comparison with the genome sequences of other deep-branching lineages of the phylum Actinobacteria.</title>
        <authorList>
            <person name="Severino R."/>
            <person name="Froufe H.J.C."/>
            <person name="Barroso C."/>
            <person name="Albuquerque L."/>
            <person name="Lobo-da-Cunha A."/>
            <person name="da Costa M.S."/>
            <person name="Egas C."/>
        </authorList>
    </citation>
    <scope>NUCLEOTIDE SEQUENCE [LARGE SCALE GENOMIC DNA]</scope>
    <source>
        <strain evidence="4">F2-233</strain>
    </source>
</reference>
<feature type="transmembrane region" description="Helical" evidence="2">
    <location>
        <begin position="34"/>
        <end position="52"/>
    </location>
</feature>
<dbReference type="InterPro" id="IPR019277">
    <property type="entry name" value="DUF2304"/>
</dbReference>
<sequence length="135" mass="14490">MTPIRVSIAASIASLLLLLVVLELIRGRRLKEKYALLWLVTGIVLLVLSAWRDGLNTIAGWLGVATYPPAILFAVATLFVIVVLLYYSTVLSRLADQNTILAQRVALLEQRLSARSGGGPGEVDGGPPPAVSETR</sequence>
<dbReference type="AlphaFoldDB" id="A0A7M2YWN0"/>
<evidence type="ECO:0000313" key="4">
    <source>
        <dbReference type="Proteomes" id="UP000254134"/>
    </source>
</evidence>
<evidence type="ECO:0000256" key="2">
    <source>
        <dbReference type="SAM" id="Phobius"/>
    </source>
</evidence>
<keyword evidence="2" id="KW-0472">Membrane</keyword>
<dbReference type="OrthoDB" id="5244685at2"/>
<feature type="compositionally biased region" description="Pro residues" evidence="1">
    <location>
        <begin position="126"/>
        <end position="135"/>
    </location>
</feature>
<name>A0A7M2YWN0_9ACTN</name>
<keyword evidence="4" id="KW-1185">Reference proteome</keyword>
<dbReference type="RefSeq" id="WP_114796304.1">
    <property type="nucleotide sequence ID" value="NZ_QQZY01000004.1"/>
</dbReference>